<dbReference type="Gene3D" id="1.20.1060.10">
    <property type="entry name" value="Taq DNA Polymerase, Chain T, domain 4"/>
    <property type="match status" value="1"/>
</dbReference>
<dbReference type="Gene3D" id="1.10.150.20">
    <property type="entry name" value="5' to 3' exonuclease, C-terminal subdomain"/>
    <property type="match status" value="1"/>
</dbReference>
<dbReference type="InterPro" id="IPR002562">
    <property type="entry name" value="3'-5'_exonuclease_dom"/>
</dbReference>
<dbReference type="InterPro" id="IPR001098">
    <property type="entry name" value="DNA-dir_DNA_pol_A_palm_dom"/>
</dbReference>
<dbReference type="GO" id="GO:0003887">
    <property type="term" value="F:DNA-directed DNA polymerase activity"/>
    <property type="evidence" value="ECO:0007669"/>
    <property type="project" value="InterPro"/>
</dbReference>
<dbReference type="SMART" id="SM00482">
    <property type="entry name" value="POLAc"/>
    <property type="match status" value="1"/>
</dbReference>
<dbReference type="GO" id="GO:0006261">
    <property type="term" value="P:DNA-templated DNA replication"/>
    <property type="evidence" value="ECO:0007669"/>
    <property type="project" value="InterPro"/>
</dbReference>
<evidence type="ECO:0000256" key="2">
    <source>
        <dbReference type="ARBA" id="ARBA00023109"/>
    </source>
</evidence>
<gene>
    <name evidence="6" type="ORF">UFOVP1033_59</name>
    <name evidence="7" type="ORF">UFOVP1631_59</name>
</gene>
<feature type="coiled-coil region" evidence="3">
    <location>
        <begin position="246"/>
        <end position="273"/>
    </location>
</feature>
<sequence>MNIITTKEQLKELVEFYSKVDAFAFDVETVGENRIQPVVNDVMWISLATEGRTDVIPMGHPNGEFLRWDKELLLSGQRKLAAGKELKEVDYSKNEAKWIPVFDTPPDQLLPGDVFKALKPLFFSDKLKIGHNVKFDLKSIAKYYRGVVPTKPFFDTMMASFIIDNRNKNMLGLAACAERTLKIKVEKGIGAMVEVHSFSDVAHYSGFDSEVTWKLYKALDPKLEGSLKRVWALEMDIVASLCDMELTGTNIDVKELQSLKDRLEKDIDLARAKAWKLTGKPFSMNSVKEKQELLFSSKEEGGRGIRPNLRIRIALTTKGQEVAANNPEGLTLRHYSVSSDALEFYRKKDELVDAILEYQDLNKLMTTYVMPYLGGEITRTTMGKEKIIDKKSLMINGKVHTNFKAHGAETGRFSSSDPNLQNIPSSGVYGKLIRNLFVAPPGHKLVVADYSQIEPRIIAAFSGDPVLVKNYLDGGDIYTAIGNTMGVDRKAGKVLVLAISYGVGPEKIAQSIGCSVTEAKDLLARFESQFHDISKYKAKVIRQATGKAPVPYVETIFGRRRYIPELKSQERGLKSRAERQAFNTVIQGSAADLMKLAIVRAHSCFIDEPNVNVVLTIHDELVTVAREDLAEETAEAIRESMEGIHLPEITVPLIADVKIVNKWGEAKE</sequence>
<dbReference type="InterPro" id="IPR012337">
    <property type="entry name" value="RNaseH-like_sf"/>
</dbReference>
<dbReference type="EMBL" id="LR797501">
    <property type="protein sequence ID" value="CAB4220707.1"/>
    <property type="molecule type" value="Genomic_DNA"/>
</dbReference>
<keyword evidence="7" id="KW-0540">Nuclease</keyword>
<dbReference type="SUPFAM" id="SSF56672">
    <property type="entry name" value="DNA/RNA polymerases"/>
    <property type="match status" value="1"/>
</dbReference>
<dbReference type="GO" id="GO:0008408">
    <property type="term" value="F:3'-5' exonuclease activity"/>
    <property type="evidence" value="ECO:0007669"/>
    <property type="project" value="InterPro"/>
</dbReference>
<dbReference type="Pfam" id="PF01612">
    <property type="entry name" value="DNA_pol_A_exo1"/>
    <property type="match status" value="1"/>
</dbReference>
<dbReference type="GO" id="GO:0039693">
    <property type="term" value="P:viral DNA genome replication"/>
    <property type="evidence" value="ECO:0007669"/>
    <property type="project" value="UniProtKB-KW"/>
</dbReference>
<keyword evidence="7" id="KW-0378">Hydrolase</keyword>
<keyword evidence="1" id="KW-0235">DNA replication</keyword>
<dbReference type="EMBL" id="LR796981">
    <property type="protein sequence ID" value="CAB4179187.1"/>
    <property type="molecule type" value="Genomic_DNA"/>
</dbReference>
<dbReference type="SMART" id="SM00474">
    <property type="entry name" value="35EXOc"/>
    <property type="match status" value="1"/>
</dbReference>
<feature type="domain" description="DNA-directed DNA polymerase family A palm" evidence="5">
    <location>
        <begin position="430"/>
        <end position="629"/>
    </location>
</feature>
<dbReference type="InterPro" id="IPR043502">
    <property type="entry name" value="DNA/RNA_pol_sf"/>
</dbReference>
<dbReference type="PRINTS" id="PR00868">
    <property type="entry name" value="DNAPOLI"/>
</dbReference>
<dbReference type="PANTHER" id="PTHR10133:SF27">
    <property type="entry name" value="DNA POLYMERASE NU"/>
    <property type="match status" value="1"/>
</dbReference>
<protein>
    <submittedName>
        <fullName evidence="7">Bifunctional 3'-5' exonuclease/DNA polymerase</fullName>
    </submittedName>
</protein>
<keyword evidence="3" id="KW-0175">Coiled coil</keyword>
<dbReference type="Gene3D" id="3.30.70.370">
    <property type="match status" value="1"/>
</dbReference>
<dbReference type="SUPFAM" id="SSF53098">
    <property type="entry name" value="Ribonuclease H-like"/>
    <property type="match status" value="1"/>
</dbReference>
<dbReference type="Gene3D" id="3.30.420.10">
    <property type="entry name" value="Ribonuclease H-like superfamily/Ribonuclease H"/>
    <property type="match status" value="1"/>
</dbReference>
<proteinExistence type="predicted"/>
<evidence type="ECO:0000313" key="6">
    <source>
        <dbReference type="EMBL" id="CAB4179187.1"/>
    </source>
</evidence>
<name>A0A6J5T1W6_9CAUD</name>
<dbReference type="PANTHER" id="PTHR10133">
    <property type="entry name" value="DNA POLYMERASE I"/>
    <property type="match status" value="1"/>
</dbReference>
<dbReference type="InterPro" id="IPR002298">
    <property type="entry name" value="DNA_polymerase_A"/>
</dbReference>
<keyword evidence="7" id="KW-0269">Exonuclease</keyword>
<keyword evidence="2" id="KW-1194">Viral DNA replication</keyword>
<accession>A0A6J5T1W6</accession>
<evidence type="ECO:0000259" key="4">
    <source>
        <dbReference type="SMART" id="SM00474"/>
    </source>
</evidence>
<evidence type="ECO:0000313" key="7">
    <source>
        <dbReference type="EMBL" id="CAB4220707.1"/>
    </source>
</evidence>
<dbReference type="GO" id="GO:0003677">
    <property type="term" value="F:DNA binding"/>
    <property type="evidence" value="ECO:0007669"/>
    <property type="project" value="InterPro"/>
</dbReference>
<evidence type="ECO:0000256" key="3">
    <source>
        <dbReference type="SAM" id="Coils"/>
    </source>
</evidence>
<dbReference type="GO" id="GO:0006302">
    <property type="term" value="P:double-strand break repair"/>
    <property type="evidence" value="ECO:0007669"/>
    <property type="project" value="TreeGrafter"/>
</dbReference>
<dbReference type="Pfam" id="PF00476">
    <property type="entry name" value="DNA_pol_A"/>
    <property type="match status" value="1"/>
</dbReference>
<evidence type="ECO:0000256" key="1">
    <source>
        <dbReference type="ARBA" id="ARBA00022705"/>
    </source>
</evidence>
<dbReference type="InterPro" id="IPR036397">
    <property type="entry name" value="RNaseH_sf"/>
</dbReference>
<organism evidence="7">
    <name type="scientific">uncultured Caudovirales phage</name>
    <dbReference type="NCBI Taxonomy" id="2100421"/>
    <lineage>
        <taxon>Viruses</taxon>
        <taxon>Duplodnaviria</taxon>
        <taxon>Heunggongvirae</taxon>
        <taxon>Uroviricota</taxon>
        <taxon>Caudoviricetes</taxon>
        <taxon>Peduoviridae</taxon>
        <taxon>Maltschvirus</taxon>
        <taxon>Maltschvirus maltsch</taxon>
    </lineage>
</organism>
<reference evidence="7" key="1">
    <citation type="submission" date="2020-05" db="EMBL/GenBank/DDBJ databases">
        <authorList>
            <person name="Chiriac C."/>
            <person name="Salcher M."/>
            <person name="Ghai R."/>
            <person name="Kavagutti S V."/>
        </authorList>
    </citation>
    <scope>NUCLEOTIDE SEQUENCE</scope>
</reference>
<evidence type="ECO:0000259" key="5">
    <source>
        <dbReference type="SMART" id="SM00482"/>
    </source>
</evidence>
<feature type="domain" description="3'-5' exonuclease" evidence="4">
    <location>
        <begin position="1"/>
        <end position="224"/>
    </location>
</feature>